<dbReference type="Gene3D" id="2.30.29.30">
    <property type="entry name" value="Pleckstrin-homology domain (PH domain)/Phosphotyrosine-binding domain (PTB)"/>
    <property type="match status" value="1"/>
</dbReference>
<evidence type="ECO:0000313" key="4">
    <source>
        <dbReference type="Proteomes" id="UP001347796"/>
    </source>
</evidence>
<dbReference type="AlphaFoldDB" id="A0AAN8Q074"/>
<keyword evidence="4" id="KW-1185">Reference proteome</keyword>
<dbReference type="Proteomes" id="UP001347796">
    <property type="component" value="Unassembled WGS sequence"/>
</dbReference>
<dbReference type="PANTHER" id="PTHR14383">
    <property type="entry name" value="SWAP-70 RECOMBINASE"/>
    <property type="match status" value="1"/>
</dbReference>
<dbReference type="Pfam" id="PF00169">
    <property type="entry name" value="PH"/>
    <property type="match status" value="1"/>
</dbReference>
<evidence type="ECO:0000256" key="1">
    <source>
        <dbReference type="SAM" id="Coils"/>
    </source>
</evidence>
<dbReference type="PANTHER" id="PTHR14383:SF1">
    <property type="entry name" value="PLECKSTRIN HOMOLOGY DOMAIN-CONTAINING FAMILY D MEMBER 1"/>
    <property type="match status" value="1"/>
</dbReference>
<dbReference type="InterPro" id="IPR011993">
    <property type="entry name" value="PH-like_dom_sf"/>
</dbReference>
<feature type="coiled-coil region" evidence="1">
    <location>
        <begin position="169"/>
        <end position="343"/>
    </location>
</feature>
<proteinExistence type="predicted"/>
<dbReference type="InterPro" id="IPR001849">
    <property type="entry name" value="PH_domain"/>
</dbReference>
<keyword evidence="1" id="KW-0175">Coiled coil</keyword>
<reference evidence="3 4" key="1">
    <citation type="submission" date="2024-01" db="EMBL/GenBank/DDBJ databases">
        <title>The genome of the rayed Mediterranean limpet Patella caerulea (Linnaeus, 1758).</title>
        <authorList>
            <person name="Anh-Thu Weber A."/>
            <person name="Halstead-Nussloch G."/>
        </authorList>
    </citation>
    <scope>NUCLEOTIDE SEQUENCE [LARGE SCALE GENOMIC DNA]</scope>
    <source>
        <strain evidence="3">AATW-2023a</strain>
        <tissue evidence="3">Whole specimen</tissue>
    </source>
</reference>
<dbReference type="SUPFAM" id="SSF50729">
    <property type="entry name" value="PH domain-like"/>
    <property type="match status" value="1"/>
</dbReference>
<dbReference type="EMBL" id="JAZGQO010000007">
    <property type="protein sequence ID" value="KAK6182861.1"/>
    <property type="molecule type" value="Genomic_DNA"/>
</dbReference>
<dbReference type="PROSITE" id="PS50003">
    <property type="entry name" value="PH_DOMAIN"/>
    <property type="match status" value="1"/>
</dbReference>
<protein>
    <recommendedName>
        <fullName evidence="2">PH domain-containing protein</fullName>
    </recommendedName>
</protein>
<evidence type="ECO:0000259" key="2">
    <source>
        <dbReference type="PROSITE" id="PS50003"/>
    </source>
</evidence>
<sequence length="489" mass="57438">MNAMPEINRAPLQQGDWSSSIQIHGTLLKRPLGHQSNNWSRRFFMVKDGFLIYYPENEKKEFDKRVHFNVHPKGIIPLAECEFKAIREPGHPFAFQVESPEIRGRLILAGESDYERKQWMETMVNCRRVTWKNTCLADEMIKRLESQGLEMAREKQNYFDRLVSEVNALSEEKIRTEELARVNTELEKEKEKLEKFTEEIREEYSRLKEELDDTSQVMTSLDEDRQKLSTLLSEQQSQLQELEKDKEKILEDMKNREKMASQLSKEKKRMSDAKNQLHQQLLEIESKQEELLNEKLCAEAKIKENQEAVKQMEEEKQTLSEHAQELQSTIKDLVVQKELTETELRDEIKARIAAELRLKDAEMSLNKLDTAVNERTSLVDAETKEEMAVNVKKLKQFFEDLAEEAKFAADKPIIMRNAVYARKTMARRAKTLKFERRKRSTRSKTQVITMDISKLSSSENMLRRSLSNIDHSTRERIDVNLLTDVDETF</sequence>
<feature type="domain" description="PH" evidence="2">
    <location>
        <begin position="20"/>
        <end position="128"/>
    </location>
</feature>
<gene>
    <name evidence="3" type="ORF">SNE40_010450</name>
</gene>
<dbReference type="SMART" id="SM00233">
    <property type="entry name" value="PH"/>
    <property type="match status" value="1"/>
</dbReference>
<accession>A0AAN8Q074</accession>
<comment type="caution">
    <text evidence="3">The sequence shown here is derived from an EMBL/GenBank/DDBJ whole genome shotgun (WGS) entry which is preliminary data.</text>
</comment>
<organism evidence="3 4">
    <name type="scientific">Patella caerulea</name>
    <name type="common">Rayed Mediterranean limpet</name>
    <dbReference type="NCBI Taxonomy" id="87958"/>
    <lineage>
        <taxon>Eukaryota</taxon>
        <taxon>Metazoa</taxon>
        <taxon>Spiralia</taxon>
        <taxon>Lophotrochozoa</taxon>
        <taxon>Mollusca</taxon>
        <taxon>Gastropoda</taxon>
        <taxon>Patellogastropoda</taxon>
        <taxon>Patelloidea</taxon>
        <taxon>Patellidae</taxon>
        <taxon>Patella</taxon>
    </lineage>
</organism>
<evidence type="ECO:0000313" key="3">
    <source>
        <dbReference type="EMBL" id="KAK6182861.1"/>
    </source>
</evidence>
<name>A0AAN8Q074_PATCE</name>